<dbReference type="InterPro" id="IPR001173">
    <property type="entry name" value="Glyco_trans_2-like"/>
</dbReference>
<dbReference type="Gene3D" id="3.90.550.10">
    <property type="entry name" value="Spore Coat Polysaccharide Biosynthesis Protein SpsA, Chain A"/>
    <property type="match status" value="1"/>
</dbReference>
<protein>
    <submittedName>
        <fullName evidence="5">Group 2 glycosyl transferase</fullName>
    </submittedName>
</protein>
<dbReference type="SUPFAM" id="SSF53448">
    <property type="entry name" value="Nucleotide-diphospho-sugar transferases"/>
    <property type="match status" value="1"/>
</dbReference>
<dbReference type="CDD" id="cd06442">
    <property type="entry name" value="DPM1_like"/>
    <property type="match status" value="1"/>
</dbReference>
<evidence type="ECO:0000259" key="4">
    <source>
        <dbReference type="Pfam" id="PF00535"/>
    </source>
</evidence>
<dbReference type="GO" id="GO:0016020">
    <property type="term" value="C:membrane"/>
    <property type="evidence" value="ECO:0007669"/>
    <property type="project" value="GOC"/>
</dbReference>
<evidence type="ECO:0000313" key="5">
    <source>
        <dbReference type="EMBL" id="QAT84153.1"/>
    </source>
</evidence>
<name>A0A410RQJ2_CORCK</name>
<dbReference type="Pfam" id="PF00535">
    <property type="entry name" value="Glycos_transf_2"/>
    <property type="match status" value="1"/>
</dbReference>
<organism evidence="5 6">
    <name type="scientific">Corallococcus coralloides</name>
    <name type="common">Myxococcus coralloides</name>
    <dbReference type="NCBI Taxonomy" id="184914"/>
    <lineage>
        <taxon>Bacteria</taxon>
        <taxon>Pseudomonadati</taxon>
        <taxon>Myxococcota</taxon>
        <taxon>Myxococcia</taxon>
        <taxon>Myxococcales</taxon>
        <taxon>Cystobacterineae</taxon>
        <taxon>Myxococcaceae</taxon>
        <taxon>Corallococcus</taxon>
    </lineage>
</organism>
<comment type="similarity">
    <text evidence="1">Belongs to the glycosyltransferase 2 family.</text>
</comment>
<sequence>MNRALVCIPTYNERDNIGPITQAVLAADPRVDILVVDDNSPDGTGQLADELAAKDPRVRVLHREKKEGLGRAYLAAFRWALAEGYTYILEMDADFSHDPRYLPTFLDAAEGGADLVLGSRYVDGGGTVNWGVGRKLISRGGSLYARSILGVDVRDLTGGFKCFNRRVLETLNLDEVRSTGYAFQIELTYRTLRKGFTVREVPIVFEDRRVGHSKMNKKIFVEALGMVWKLRFTV</sequence>
<feature type="domain" description="Glycosyltransferase 2-like" evidence="4">
    <location>
        <begin position="6"/>
        <end position="170"/>
    </location>
</feature>
<dbReference type="PANTHER" id="PTHR43398">
    <property type="entry name" value="DOLICHOL-PHOSPHATE MANNOSYLTRANSFERASE SUBUNIT 1"/>
    <property type="match status" value="1"/>
</dbReference>
<evidence type="ECO:0000313" key="6">
    <source>
        <dbReference type="Proteomes" id="UP000288758"/>
    </source>
</evidence>
<dbReference type="FunFam" id="3.90.550.10:FF:000122">
    <property type="entry name" value="Dolichol-phosphate mannosyltransferase subunit 1"/>
    <property type="match status" value="1"/>
</dbReference>
<dbReference type="InterPro" id="IPR029044">
    <property type="entry name" value="Nucleotide-diphossugar_trans"/>
</dbReference>
<evidence type="ECO:0000256" key="1">
    <source>
        <dbReference type="ARBA" id="ARBA00006739"/>
    </source>
</evidence>
<dbReference type="EMBL" id="CP034669">
    <property type="protein sequence ID" value="QAT84153.1"/>
    <property type="molecule type" value="Genomic_DNA"/>
</dbReference>
<gene>
    <name evidence="5" type="primary">ybfF1</name>
    <name evidence="5" type="ORF">EJ065_2576</name>
</gene>
<evidence type="ECO:0000256" key="3">
    <source>
        <dbReference type="ARBA" id="ARBA00022679"/>
    </source>
</evidence>
<dbReference type="GO" id="GO:0004582">
    <property type="term" value="F:dolichyl-phosphate beta-D-mannosyltransferase activity"/>
    <property type="evidence" value="ECO:0007669"/>
    <property type="project" value="InterPro"/>
</dbReference>
<proteinExistence type="inferred from homology"/>
<dbReference type="InterPro" id="IPR039528">
    <property type="entry name" value="DPM1-like"/>
</dbReference>
<keyword evidence="3 5" id="KW-0808">Transferase</keyword>
<dbReference type="PANTHER" id="PTHR43398:SF1">
    <property type="entry name" value="DOLICHOL-PHOSPHATE MANNOSYLTRANSFERASE SUBUNIT 1"/>
    <property type="match status" value="1"/>
</dbReference>
<dbReference type="AlphaFoldDB" id="A0A410RQJ2"/>
<evidence type="ECO:0000256" key="2">
    <source>
        <dbReference type="ARBA" id="ARBA00022676"/>
    </source>
</evidence>
<reference evidence="5 6" key="1">
    <citation type="submission" date="2018-12" db="EMBL/GenBank/DDBJ databases">
        <title>Complete Genome Sequence of the Corallopyronin A producing Myxobacterium Corallococcus coralloides B035.</title>
        <authorList>
            <person name="Bouhired S.M."/>
            <person name="Rupp O."/>
            <person name="Blom J."/>
            <person name="Schaeberle T.F."/>
            <person name="Kehraus S."/>
            <person name="Schiefer A."/>
            <person name="Pfarr K."/>
            <person name="Goesmann A."/>
            <person name="Hoerauf A."/>
            <person name="Koenig G.M."/>
        </authorList>
    </citation>
    <scope>NUCLEOTIDE SEQUENCE [LARGE SCALE GENOMIC DNA]</scope>
    <source>
        <strain evidence="5 6">B035</strain>
    </source>
</reference>
<keyword evidence="2" id="KW-0328">Glycosyltransferase</keyword>
<dbReference type="RefSeq" id="WP_128796164.1">
    <property type="nucleotide sequence ID" value="NZ_CP034669.1"/>
</dbReference>
<dbReference type="GO" id="GO:0009247">
    <property type="term" value="P:glycolipid biosynthetic process"/>
    <property type="evidence" value="ECO:0007669"/>
    <property type="project" value="TreeGrafter"/>
</dbReference>
<accession>A0A410RQJ2</accession>
<dbReference type="Proteomes" id="UP000288758">
    <property type="component" value="Chromosome"/>
</dbReference>